<sequence>MNLLIKFHFMYILLKLRLIYLSLSFSLVLGTAYAFAQNNDDDATPSLLLGQGNQLLRVKAELAAGNPNLVAALKAIIENADAALKQPIANVVEDGALPPSGDPHDYYSYSPYWWPNPENPDGPYIWRDGEVNPDRNTSDVSRIEAMVDRVTSLVPAWYFTGDERYAESAVEQLRAWFIAPATKMNPNVQFGQKRRGHSYNSPSGVLEAWRMRWVIDCAILLESYPGWTTIDANALRNWFSQFATWMVESPTGIEESMQPNNHGTWYNAQLILYALYGENFDLARKQLDGMPVRIFSQVFIDGRQPQELIRTRSLNYSIYNARALITVARLGRHLDYDLFAYRSLEGRSIRLAVDYMTPFILGEKEWPIRQLRPHSNGSAAQLYWNAAIGFQEREYADVLHKLPESPLPSSIVQLLDPLSKGW</sequence>
<evidence type="ECO:0000313" key="6">
    <source>
        <dbReference type="Proteomes" id="UP000598350"/>
    </source>
</evidence>
<feature type="chain" id="PRO_5046974864" evidence="3">
    <location>
        <begin position="37"/>
        <end position="422"/>
    </location>
</feature>
<evidence type="ECO:0000256" key="2">
    <source>
        <dbReference type="ARBA" id="ARBA00023239"/>
    </source>
</evidence>
<proteinExistence type="predicted"/>
<keyword evidence="2 5" id="KW-0456">Lyase</keyword>
<dbReference type="InterPro" id="IPR008929">
    <property type="entry name" value="Chondroitin_lyas"/>
</dbReference>
<comment type="caution">
    <text evidence="5">The sequence shown here is derived from an EMBL/GenBank/DDBJ whole genome shotgun (WGS) entry which is preliminary data.</text>
</comment>
<feature type="signal peptide" evidence="3">
    <location>
        <begin position="1"/>
        <end position="36"/>
    </location>
</feature>
<dbReference type="Pfam" id="PF05426">
    <property type="entry name" value="Alginate_lyase"/>
    <property type="match status" value="1"/>
</dbReference>
<dbReference type="EMBL" id="JABTCG010000001">
    <property type="protein sequence ID" value="MBD0849320.1"/>
    <property type="molecule type" value="Genomic_DNA"/>
</dbReference>
<evidence type="ECO:0000256" key="3">
    <source>
        <dbReference type="SAM" id="SignalP"/>
    </source>
</evidence>
<dbReference type="Proteomes" id="UP000598350">
    <property type="component" value="Unassembled WGS sequence"/>
</dbReference>
<protein>
    <submittedName>
        <fullName evidence="5">Alginate lyase family protein</fullName>
    </submittedName>
</protein>
<dbReference type="InterPro" id="IPR008397">
    <property type="entry name" value="Alginate_lyase_dom"/>
</dbReference>
<reference evidence="5 6" key="1">
    <citation type="submission" date="2020-05" db="EMBL/GenBank/DDBJ databases">
        <title>The draft genome sequence of Maribacter arenosus CAU 1321.</title>
        <authorList>
            <person name="Mu L."/>
        </authorList>
    </citation>
    <scope>NUCLEOTIDE SEQUENCE [LARGE SCALE GENOMIC DNA]</scope>
    <source>
        <strain evidence="5 6">CAU 1321</strain>
    </source>
</reference>
<evidence type="ECO:0000259" key="4">
    <source>
        <dbReference type="Pfam" id="PF05426"/>
    </source>
</evidence>
<organism evidence="5 6">
    <name type="scientific">Maribacter arenosus</name>
    <dbReference type="NCBI Taxonomy" id="1854708"/>
    <lineage>
        <taxon>Bacteria</taxon>
        <taxon>Pseudomonadati</taxon>
        <taxon>Bacteroidota</taxon>
        <taxon>Flavobacteriia</taxon>
        <taxon>Flavobacteriales</taxon>
        <taxon>Flavobacteriaceae</taxon>
        <taxon>Maribacter</taxon>
    </lineage>
</organism>
<evidence type="ECO:0000256" key="1">
    <source>
        <dbReference type="ARBA" id="ARBA00022729"/>
    </source>
</evidence>
<keyword evidence="1 3" id="KW-0732">Signal</keyword>
<dbReference type="RefSeq" id="WP_188312450.1">
    <property type="nucleotide sequence ID" value="NZ_JABTCG010000001.1"/>
</dbReference>
<keyword evidence="6" id="KW-1185">Reference proteome</keyword>
<dbReference type="SUPFAM" id="SSF48230">
    <property type="entry name" value="Chondroitin AC/alginate lyase"/>
    <property type="match status" value="1"/>
</dbReference>
<dbReference type="GO" id="GO:0016829">
    <property type="term" value="F:lyase activity"/>
    <property type="evidence" value="ECO:0007669"/>
    <property type="project" value="UniProtKB-KW"/>
</dbReference>
<dbReference type="Gene3D" id="1.50.10.100">
    <property type="entry name" value="Chondroitin AC/alginate lyase"/>
    <property type="match status" value="1"/>
</dbReference>
<accession>A0ABR7V6K4</accession>
<gene>
    <name evidence="5" type="ORF">HPE63_01450</name>
</gene>
<name>A0ABR7V6K4_9FLAO</name>
<evidence type="ECO:0000313" key="5">
    <source>
        <dbReference type="EMBL" id="MBD0849320.1"/>
    </source>
</evidence>
<feature type="domain" description="Alginate lyase" evidence="4">
    <location>
        <begin position="96"/>
        <end position="366"/>
    </location>
</feature>